<dbReference type="EMBL" id="JAHQIW010004812">
    <property type="protein sequence ID" value="KAJ1363839.1"/>
    <property type="molecule type" value="Genomic_DNA"/>
</dbReference>
<evidence type="ECO:0000313" key="2">
    <source>
        <dbReference type="Proteomes" id="UP001196413"/>
    </source>
</evidence>
<dbReference type="Proteomes" id="UP001196413">
    <property type="component" value="Unassembled WGS sequence"/>
</dbReference>
<sequence>MWRLGSGRNVTVRGEREEFQHSQGRIHSGIDDVKTICAITSAIAKEGYVFR</sequence>
<evidence type="ECO:0000313" key="1">
    <source>
        <dbReference type="EMBL" id="KAJ1363839.1"/>
    </source>
</evidence>
<protein>
    <submittedName>
        <fullName evidence="1">Uncharacterized protein</fullName>
    </submittedName>
</protein>
<organism evidence="1 2">
    <name type="scientific">Parelaphostrongylus tenuis</name>
    <name type="common">Meningeal worm</name>
    <dbReference type="NCBI Taxonomy" id="148309"/>
    <lineage>
        <taxon>Eukaryota</taxon>
        <taxon>Metazoa</taxon>
        <taxon>Ecdysozoa</taxon>
        <taxon>Nematoda</taxon>
        <taxon>Chromadorea</taxon>
        <taxon>Rhabditida</taxon>
        <taxon>Rhabditina</taxon>
        <taxon>Rhabditomorpha</taxon>
        <taxon>Strongyloidea</taxon>
        <taxon>Metastrongylidae</taxon>
        <taxon>Parelaphostrongylus</taxon>
    </lineage>
</organism>
<keyword evidence="2" id="KW-1185">Reference proteome</keyword>
<accession>A0AAD5NCE9</accession>
<gene>
    <name evidence="1" type="ORF">KIN20_023786</name>
</gene>
<reference evidence="1" key="1">
    <citation type="submission" date="2021-06" db="EMBL/GenBank/DDBJ databases">
        <title>Parelaphostrongylus tenuis whole genome reference sequence.</title>
        <authorList>
            <person name="Garwood T.J."/>
            <person name="Larsen P.A."/>
            <person name="Fountain-Jones N.M."/>
            <person name="Garbe J.R."/>
            <person name="Macchietto M.G."/>
            <person name="Kania S.A."/>
            <person name="Gerhold R.W."/>
            <person name="Richards J.E."/>
            <person name="Wolf T.M."/>
        </authorList>
    </citation>
    <scope>NUCLEOTIDE SEQUENCE</scope>
    <source>
        <strain evidence="1">MNPRO001-30</strain>
        <tissue evidence="1">Meninges</tissue>
    </source>
</reference>
<dbReference type="AlphaFoldDB" id="A0AAD5NCE9"/>
<proteinExistence type="predicted"/>
<name>A0AAD5NCE9_PARTN</name>
<comment type="caution">
    <text evidence="1">The sequence shown here is derived from an EMBL/GenBank/DDBJ whole genome shotgun (WGS) entry which is preliminary data.</text>
</comment>